<sequence>MGMYYLTAFNKDGEKLMDEGFEAANDQEAKKVGEQKLEEKNFLKKTHRCTSASGKLILFER</sequence>
<protein>
    <recommendedName>
        <fullName evidence="3">YhzD-like protein</fullName>
    </recommendedName>
</protein>
<comment type="caution">
    <text evidence="1">The sequence shown here is derived from an EMBL/GenBank/DDBJ whole genome shotgun (WGS) entry which is preliminary data.</text>
</comment>
<proteinExistence type="predicted"/>
<keyword evidence="2" id="KW-1185">Reference proteome</keyword>
<organism evidence="1 2">
    <name type="scientific">Metabacillus idriensis</name>
    <dbReference type="NCBI Taxonomy" id="324768"/>
    <lineage>
        <taxon>Bacteria</taxon>
        <taxon>Bacillati</taxon>
        <taxon>Bacillota</taxon>
        <taxon>Bacilli</taxon>
        <taxon>Bacillales</taxon>
        <taxon>Bacillaceae</taxon>
        <taxon>Metabacillus</taxon>
    </lineage>
</organism>
<dbReference type="RefSeq" id="WP_154317864.1">
    <property type="nucleotide sequence ID" value="NZ_CAJGAA010000001.1"/>
</dbReference>
<dbReference type="Pfam" id="PF14120">
    <property type="entry name" value="YhzD"/>
    <property type="match status" value="1"/>
</dbReference>
<reference evidence="1 2" key="1">
    <citation type="submission" date="2019-11" db="EMBL/GenBank/DDBJ databases">
        <title>Bacillus idriensis genome.</title>
        <authorList>
            <person name="Konopka E.N."/>
            <person name="Newman J.D."/>
        </authorList>
    </citation>
    <scope>NUCLEOTIDE SEQUENCE [LARGE SCALE GENOMIC DNA]</scope>
    <source>
        <strain evidence="1 2">DSM 19097</strain>
    </source>
</reference>
<evidence type="ECO:0008006" key="3">
    <source>
        <dbReference type="Google" id="ProtNLM"/>
    </source>
</evidence>
<dbReference type="Proteomes" id="UP000441585">
    <property type="component" value="Unassembled WGS sequence"/>
</dbReference>
<gene>
    <name evidence="1" type="ORF">GJU41_01225</name>
</gene>
<accession>A0A6I2M3C6</accession>
<evidence type="ECO:0000313" key="2">
    <source>
        <dbReference type="Proteomes" id="UP000441585"/>
    </source>
</evidence>
<dbReference type="InterPro" id="IPR025544">
    <property type="entry name" value="YhzD"/>
</dbReference>
<evidence type="ECO:0000313" key="1">
    <source>
        <dbReference type="EMBL" id="MRX52578.1"/>
    </source>
</evidence>
<dbReference type="EMBL" id="WKKF01000001">
    <property type="protein sequence ID" value="MRX52578.1"/>
    <property type="molecule type" value="Genomic_DNA"/>
</dbReference>
<name>A0A6I2M3C6_9BACI</name>
<dbReference type="AlphaFoldDB" id="A0A6I2M3C6"/>